<gene>
    <name evidence="1" type="ORF">HAX54_051433</name>
</gene>
<comment type="caution">
    <text evidence="1">The sequence shown here is derived from an EMBL/GenBank/DDBJ whole genome shotgun (WGS) entry which is preliminary data.</text>
</comment>
<keyword evidence="2" id="KW-1185">Reference proteome</keyword>
<organism evidence="1 2">
    <name type="scientific">Datura stramonium</name>
    <name type="common">Jimsonweed</name>
    <name type="synonym">Common thornapple</name>
    <dbReference type="NCBI Taxonomy" id="4076"/>
    <lineage>
        <taxon>Eukaryota</taxon>
        <taxon>Viridiplantae</taxon>
        <taxon>Streptophyta</taxon>
        <taxon>Embryophyta</taxon>
        <taxon>Tracheophyta</taxon>
        <taxon>Spermatophyta</taxon>
        <taxon>Magnoliopsida</taxon>
        <taxon>eudicotyledons</taxon>
        <taxon>Gunneridae</taxon>
        <taxon>Pentapetalae</taxon>
        <taxon>asterids</taxon>
        <taxon>lamiids</taxon>
        <taxon>Solanales</taxon>
        <taxon>Solanaceae</taxon>
        <taxon>Solanoideae</taxon>
        <taxon>Datureae</taxon>
        <taxon>Datura</taxon>
    </lineage>
</organism>
<accession>A0ABS8WQ98</accession>
<dbReference type="Proteomes" id="UP000823775">
    <property type="component" value="Unassembled WGS sequence"/>
</dbReference>
<sequence>MKNGNALLSAFINLLLEASREERTQSMNLSPWNLFTENGFRKVEGRYDANIWKQGGHELGKRYPENLLRPYKGSYFILSDGIGIGLGRQQRLYEADLIWNSIMLPRLELLTKEKLLGLHIPTNDDQCGLYDASHVEKQSRKWKQLKKEPAAAIWAAMFYHT</sequence>
<protein>
    <submittedName>
        <fullName evidence="1">Uncharacterized protein</fullName>
    </submittedName>
</protein>
<proteinExistence type="predicted"/>
<name>A0ABS8WQ98_DATST</name>
<evidence type="ECO:0000313" key="1">
    <source>
        <dbReference type="EMBL" id="MCE3052027.1"/>
    </source>
</evidence>
<evidence type="ECO:0000313" key="2">
    <source>
        <dbReference type="Proteomes" id="UP000823775"/>
    </source>
</evidence>
<reference evidence="1 2" key="1">
    <citation type="journal article" date="2021" name="BMC Genomics">
        <title>Datura genome reveals duplications of psychoactive alkaloid biosynthetic genes and high mutation rate following tissue culture.</title>
        <authorList>
            <person name="Rajewski A."/>
            <person name="Carter-House D."/>
            <person name="Stajich J."/>
            <person name="Litt A."/>
        </authorList>
    </citation>
    <scope>NUCLEOTIDE SEQUENCE [LARGE SCALE GENOMIC DNA]</scope>
    <source>
        <strain evidence="1">AR-01</strain>
    </source>
</reference>
<dbReference type="EMBL" id="JACEIK010009162">
    <property type="protein sequence ID" value="MCE3052027.1"/>
    <property type="molecule type" value="Genomic_DNA"/>
</dbReference>